<feature type="compositionally biased region" description="Polar residues" evidence="4">
    <location>
        <begin position="221"/>
        <end position="238"/>
    </location>
</feature>
<sequence>MPGRVRMLGDADVLGLNCLIAGDGLNNVFHVRVGKRCTVAELRAIVCRDAAVRARFPDIGIEGIVLWKVYDVPQILLPPQGSRTNRSRFGEASEPLLLADIFRDSPVHDCLHVLVQRLRQLDAHSSPQETNDALRRPSPSGTPYPGPGWGDGGYSAPIGRPSALALNSDPWSGPPALRSAPVGHLQQRSANISPNSLAYSKAVGGQTSHMASVWGIDGADPSSTQVQHAGSFTPSSTFPSWGLSLSAPRSAASSPGRTASSTHQEHLEKAIFELVDEDAHDTSDSQMQMHSPTPVDRIKPYNRGSQAFNSPPITTNLHASLTSSPQSLPVLTYNNTPPISPLRSTPSCGSASPVSDTVTSSPFLSIWSLPSDITSHTSLIAYLRRLKSIARFHLINMFRTRPAGQQVFWLEFASANEAVQVRDFLVVKKASTGELVECPLVSEEEYLAASEMAGEADKWPNPHGLTNIPARPTASVIPRPPHVMNNAQGLPVMSQMQFQKHPPQRPTQDVSALATRTRSLDQQTAHSIPTFHSPERTSGTYSTIPVRSIPSPSPSALPHRLETLPEDAEASESETDETDELCEAQASPTNLQSKTPLIGAKSLSSLEDNHTTPTRPQQLPRIGRVQRSVSVPTILSARLA</sequence>
<evidence type="ECO:0000313" key="6">
    <source>
        <dbReference type="EMBL" id="KAF7424619.1"/>
    </source>
</evidence>
<evidence type="ECO:0000256" key="4">
    <source>
        <dbReference type="SAM" id="MobiDB-lite"/>
    </source>
</evidence>
<evidence type="ECO:0000259" key="5">
    <source>
        <dbReference type="Pfam" id="PF20147"/>
    </source>
</evidence>
<accession>A0A8H6ZQA6</accession>
<dbReference type="Proteomes" id="UP000623687">
    <property type="component" value="Unassembled WGS sequence"/>
</dbReference>
<feature type="region of interest" description="Disordered" evidence="4">
    <location>
        <begin position="214"/>
        <end position="238"/>
    </location>
</feature>
<feature type="region of interest" description="Disordered" evidence="4">
    <location>
        <begin position="124"/>
        <end position="156"/>
    </location>
</feature>
<dbReference type="VEuPathDB" id="FungiDB:PC9H_009927"/>
<dbReference type="OrthoDB" id="2960012at2759"/>
<proteinExistence type="predicted"/>
<evidence type="ECO:0000256" key="3">
    <source>
        <dbReference type="ARBA" id="ARBA00022525"/>
    </source>
</evidence>
<dbReference type="EMBL" id="JACETU010000007">
    <property type="protein sequence ID" value="KAF7424619.1"/>
    <property type="molecule type" value="Genomic_DNA"/>
</dbReference>
<name>A0A8H6ZQA6_PLEOS</name>
<dbReference type="GeneID" id="59379745"/>
<evidence type="ECO:0000256" key="1">
    <source>
        <dbReference type="ARBA" id="ARBA00004340"/>
    </source>
</evidence>
<organism evidence="6 7">
    <name type="scientific">Pleurotus ostreatus</name>
    <name type="common">Oyster mushroom</name>
    <name type="synonym">White-rot fungus</name>
    <dbReference type="NCBI Taxonomy" id="5322"/>
    <lineage>
        <taxon>Eukaryota</taxon>
        <taxon>Fungi</taxon>
        <taxon>Dikarya</taxon>
        <taxon>Basidiomycota</taxon>
        <taxon>Agaricomycotina</taxon>
        <taxon>Agaricomycetes</taxon>
        <taxon>Agaricomycetidae</taxon>
        <taxon>Agaricales</taxon>
        <taxon>Pleurotineae</taxon>
        <taxon>Pleurotaceae</taxon>
        <taxon>Pleurotus</taxon>
    </lineage>
</organism>
<feature type="domain" description="Crinkler effector protein N-terminal" evidence="5">
    <location>
        <begin position="15"/>
        <end position="116"/>
    </location>
</feature>
<protein>
    <recommendedName>
        <fullName evidence="5">Crinkler effector protein N-terminal domain-containing protein</fullName>
    </recommendedName>
</protein>
<keyword evidence="7" id="KW-1185">Reference proteome</keyword>
<keyword evidence="3" id="KW-0964">Secreted</keyword>
<feature type="compositionally biased region" description="Polar residues" evidence="4">
    <location>
        <begin position="602"/>
        <end position="617"/>
    </location>
</feature>
<gene>
    <name evidence="6" type="ORF">PC9H_009927</name>
</gene>
<feature type="region of interest" description="Disordered" evidence="4">
    <location>
        <begin position="165"/>
        <end position="184"/>
    </location>
</feature>
<dbReference type="InterPro" id="IPR045379">
    <property type="entry name" value="Crinkler_N"/>
</dbReference>
<evidence type="ECO:0000256" key="2">
    <source>
        <dbReference type="ARBA" id="ARBA00004613"/>
    </source>
</evidence>
<feature type="compositionally biased region" description="Polar residues" evidence="4">
    <location>
        <begin position="586"/>
        <end position="595"/>
    </location>
</feature>
<dbReference type="GO" id="GO:0005576">
    <property type="term" value="C:extracellular region"/>
    <property type="evidence" value="ECO:0007669"/>
    <property type="project" value="UniProtKB-SubCell"/>
</dbReference>
<feature type="compositionally biased region" description="Polar residues" evidence="4">
    <location>
        <begin position="303"/>
        <end position="321"/>
    </location>
</feature>
<comment type="caution">
    <text evidence="6">The sequence shown here is derived from an EMBL/GenBank/DDBJ whole genome shotgun (WGS) entry which is preliminary data.</text>
</comment>
<evidence type="ECO:0000313" key="7">
    <source>
        <dbReference type="Proteomes" id="UP000623687"/>
    </source>
</evidence>
<dbReference type="AlphaFoldDB" id="A0A8H6ZQA6"/>
<dbReference type="Pfam" id="PF20147">
    <property type="entry name" value="Crinkler"/>
    <property type="match status" value="1"/>
</dbReference>
<comment type="subcellular location">
    <subcellularLocation>
        <location evidence="1">Host cell</location>
    </subcellularLocation>
    <subcellularLocation>
        <location evidence="2">Secreted</location>
    </subcellularLocation>
</comment>
<feature type="region of interest" description="Disordered" evidence="4">
    <location>
        <begin position="280"/>
        <end position="321"/>
    </location>
</feature>
<dbReference type="GO" id="GO:0043657">
    <property type="term" value="C:host cell"/>
    <property type="evidence" value="ECO:0007669"/>
    <property type="project" value="UniProtKB-SubCell"/>
</dbReference>
<reference evidence="6" key="1">
    <citation type="submission" date="2019-07" db="EMBL/GenBank/DDBJ databases">
        <authorList>
            <person name="Palmer J.M."/>
        </authorList>
    </citation>
    <scope>NUCLEOTIDE SEQUENCE</scope>
    <source>
        <strain evidence="6">PC9</strain>
    </source>
</reference>
<feature type="region of interest" description="Disordered" evidence="4">
    <location>
        <begin position="497"/>
        <end position="621"/>
    </location>
</feature>
<feature type="compositionally biased region" description="Acidic residues" evidence="4">
    <location>
        <begin position="564"/>
        <end position="582"/>
    </location>
</feature>
<feature type="compositionally biased region" description="Polar residues" evidence="4">
    <location>
        <begin position="506"/>
        <end position="527"/>
    </location>
</feature>
<dbReference type="RefSeq" id="XP_036628813.1">
    <property type="nucleotide sequence ID" value="XM_036779424.1"/>
</dbReference>